<evidence type="ECO:0000256" key="1">
    <source>
        <dbReference type="SAM" id="SignalP"/>
    </source>
</evidence>
<evidence type="ECO:0000313" key="4">
    <source>
        <dbReference type="Proteomes" id="UP000714420"/>
    </source>
</evidence>
<comment type="caution">
    <text evidence="3">The sequence shown here is derived from an EMBL/GenBank/DDBJ whole genome shotgun (WGS) entry which is preliminary data.</text>
</comment>
<feature type="signal peptide" evidence="1">
    <location>
        <begin position="1"/>
        <end position="20"/>
    </location>
</feature>
<keyword evidence="1" id="KW-0732">Signal</keyword>
<name>A0ABX2AK19_9BACT</name>
<proteinExistence type="predicted"/>
<dbReference type="RefSeq" id="WP_172274287.1">
    <property type="nucleotide sequence ID" value="NZ_CASGMU010000016.1"/>
</dbReference>
<organism evidence="3 4">
    <name type="scientific">Xylanibacter muris</name>
    <dbReference type="NCBI Taxonomy" id="2736290"/>
    <lineage>
        <taxon>Bacteria</taxon>
        <taxon>Pseudomonadati</taxon>
        <taxon>Bacteroidota</taxon>
        <taxon>Bacteroidia</taxon>
        <taxon>Bacteroidales</taxon>
        <taxon>Prevotellaceae</taxon>
        <taxon>Xylanibacter</taxon>
    </lineage>
</organism>
<dbReference type="Gene3D" id="2.40.160.20">
    <property type="match status" value="1"/>
</dbReference>
<accession>A0ABX2AK19</accession>
<gene>
    <name evidence="3" type="ORF">HPS56_04050</name>
</gene>
<dbReference type="EMBL" id="JABKKF010000003">
    <property type="protein sequence ID" value="NPD91533.1"/>
    <property type="molecule type" value="Genomic_DNA"/>
</dbReference>
<evidence type="ECO:0000259" key="2">
    <source>
        <dbReference type="Pfam" id="PF13568"/>
    </source>
</evidence>
<evidence type="ECO:0000313" key="3">
    <source>
        <dbReference type="EMBL" id="NPD91533.1"/>
    </source>
</evidence>
<protein>
    <submittedName>
        <fullName evidence="3">PorT family protein</fullName>
    </submittedName>
</protein>
<feature type="chain" id="PRO_5046364678" evidence="1">
    <location>
        <begin position="21"/>
        <end position="250"/>
    </location>
</feature>
<dbReference type="InterPro" id="IPR025665">
    <property type="entry name" value="Beta-barrel_OMP_2"/>
</dbReference>
<sequence length="250" mass="28218">MIRNIIKGLILTFLCIPANAENMLSGWKYTARFGYNIGGTAPIGMPATIRSMNKYKMQPNFSLGVDAQKVITGKWGILTGIHTESKGMEVDATVKNYHMVMTKGGDELEGYYTGNLVTECEEWMLTLPVMATYDISDKVRLKLGPYISYVSTRVFKGYVYDGYLRRMTPTGEKIEIGNTEESRGSYDFSDNMRHIQYGVDAGVDWQFSTRWGAYADIQWGVTGIHKSSFKTIEQTLFPIFGTLGITYYLK</sequence>
<keyword evidence="4" id="KW-1185">Reference proteome</keyword>
<reference evidence="3 4" key="1">
    <citation type="submission" date="2020-05" db="EMBL/GenBank/DDBJ databases">
        <title>Distinct polysaccharide utilization as determinants for interspecies competition between intestinal Prevotella spp.</title>
        <authorList>
            <person name="Galvez E.J.C."/>
            <person name="Iljazovic A."/>
            <person name="Strowig T."/>
        </authorList>
    </citation>
    <scope>NUCLEOTIDE SEQUENCE [LARGE SCALE GENOMIC DNA]</scope>
    <source>
        <strain evidence="3 4">PMUR</strain>
    </source>
</reference>
<dbReference type="Pfam" id="PF13568">
    <property type="entry name" value="OMP_b-brl_2"/>
    <property type="match status" value="1"/>
</dbReference>
<dbReference type="Proteomes" id="UP000714420">
    <property type="component" value="Unassembled WGS sequence"/>
</dbReference>
<feature type="domain" description="Outer membrane protein beta-barrel" evidence="2">
    <location>
        <begin position="25"/>
        <end position="225"/>
    </location>
</feature>